<evidence type="ECO:0000256" key="4">
    <source>
        <dbReference type="ARBA" id="ARBA00023125"/>
    </source>
</evidence>
<dbReference type="EMBL" id="BAOS01000028">
    <property type="protein sequence ID" value="GAX62213.1"/>
    <property type="molecule type" value="Genomic_DNA"/>
</dbReference>
<dbReference type="SMART" id="SM00448">
    <property type="entry name" value="REC"/>
    <property type="match status" value="1"/>
</dbReference>
<dbReference type="SUPFAM" id="SSF52172">
    <property type="entry name" value="CheY-like"/>
    <property type="match status" value="1"/>
</dbReference>
<reference evidence="9" key="1">
    <citation type="journal article" date="2017" name="Environ. Microbiol. Rep.">
        <title>Genetic Diversity of Marine Anaerobic Ammonium-Oxidizing Bacteria as Revealed by Genomic and Proteomic Analyses of 'Candidatus Scalindua japonica'.</title>
        <authorList>
            <person name="Oshiki M."/>
            <person name="Mizuto K."/>
            <person name="Kimura Z."/>
            <person name="Kindaichi T."/>
            <person name="Satoh H."/>
            <person name="Okabe S."/>
        </authorList>
    </citation>
    <scope>NUCLEOTIDE SEQUENCE [LARGE SCALE GENOMIC DNA]</scope>
    <source>
        <strain evidence="9">husup-a2</strain>
    </source>
</reference>
<evidence type="ECO:0000256" key="6">
    <source>
        <dbReference type="PROSITE-ProRule" id="PRU00169"/>
    </source>
</evidence>
<dbReference type="InterPro" id="IPR050595">
    <property type="entry name" value="Bact_response_regulator"/>
</dbReference>
<dbReference type="InterPro" id="IPR001789">
    <property type="entry name" value="Sig_transdc_resp-reg_receiver"/>
</dbReference>
<name>A0A286U232_9BACT</name>
<accession>A0A286U232</accession>
<dbReference type="GO" id="GO:0003677">
    <property type="term" value="F:DNA binding"/>
    <property type="evidence" value="ECO:0007669"/>
    <property type="project" value="UniProtKB-KW"/>
</dbReference>
<evidence type="ECO:0000256" key="3">
    <source>
        <dbReference type="ARBA" id="ARBA00023015"/>
    </source>
</evidence>
<gene>
    <name evidence="8" type="ORF">SCALIN_C28_0419</name>
</gene>
<organism evidence="8 9">
    <name type="scientific">Candidatus Scalindua japonica</name>
    <dbReference type="NCBI Taxonomy" id="1284222"/>
    <lineage>
        <taxon>Bacteria</taxon>
        <taxon>Pseudomonadati</taxon>
        <taxon>Planctomycetota</taxon>
        <taxon>Candidatus Brocadiia</taxon>
        <taxon>Candidatus Brocadiales</taxon>
        <taxon>Candidatus Scalinduaceae</taxon>
        <taxon>Candidatus Scalindua</taxon>
    </lineage>
</organism>
<feature type="modified residue" description="4-aspartylphosphate" evidence="6">
    <location>
        <position position="56"/>
    </location>
</feature>
<dbReference type="RefSeq" id="WP_096895581.1">
    <property type="nucleotide sequence ID" value="NZ_BAOS01000028.1"/>
</dbReference>
<proteinExistence type="predicted"/>
<keyword evidence="5" id="KW-0804">Transcription</keyword>
<dbReference type="PROSITE" id="PS50110">
    <property type="entry name" value="RESPONSE_REGULATORY"/>
    <property type="match status" value="1"/>
</dbReference>
<dbReference type="GO" id="GO:0000160">
    <property type="term" value="P:phosphorelay signal transduction system"/>
    <property type="evidence" value="ECO:0007669"/>
    <property type="project" value="UniProtKB-KW"/>
</dbReference>
<evidence type="ECO:0000256" key="5">
    <source>
        <dbReference type="ARBA" id="ARBA00023163"/>
    </source>
</evidence>
<feature type="domain" description="Response regulatory" evidence="7">
    <location>
        <begin position="4"/>
        <end position="123"/>
    </location>
</feature>
<keyword evidence="4" id="KW-0238">DNA-binding</keyword>
<protein>
    <submittedName>
        <fullName evidence="8">CheY-like receiver protein</fullName>
    </submittedName>
</protein>
<keyword evidence="2" id="KW-0902">Two-component regulatory system</keyword>
<comment type="caution">
    <text evidence="8">The sequence shown here is derived from an EMBL/GenBank/DDBJ whole genome shotgun (WGS) entry which is preliminary data.</text>
</comment>
<dbReference type="Gene3D" id="3.40.50.2300">
    <property type="match status" value="1"/>
</dbReference>
<evidence type="ECO:0000256" key="2">
    <source>
        <dbReference type="ARBA" id="ARBA00023012"/>
    </source>
</evidence>
<dbReference type="Proteomes" id="UP000218542">
    <property type="component" value="Unassembled WGS sequence"/>
</dbReference>
<keyword evidence="1 6" id="KW-0597">Phosphoprotein</keyword>
<dbReference type="InterPro" id="IPR011006">
    <property type="entry name" value="CheY-like_superfamily"/>
</dbReference>
<evidence type="ECO:0000256" key="1">
    <source>
        <dbReference type="ARBA" id="ARBA00022553"/>
    </source>
</evidence>
<sequence length="127" mass="14105">MSRKILIVDDEENLRMLLKESLEEFEDKGVELLVAENGSVAIDVINREEPELVILDVMMPGIDGFSVCNTIKNELGLKDVYVLMLSADGQEVNKQRGKDAGSDGFMTKPFDPYDIANKVSEIIGIDL</sequence>
<dbReference type="CDD" id="cd17574">
    <property type="entry name" value="REC_OmpR"/>
    <property type="match status" value="1"/>
</dbReference>
<keyword evidence="3" id="KW-0805">Transcription regulation</keyword>
<evidence type="ECO:0000313" key="8">
    <source>
        <dbReference type="EMBL" id="GAX62213.1"/>
    </source>
</evidence>
<evidence type="ECO:0000313" key="9">
    <source>
        <dbReference type="Proteomes" id="UP000218542"/>
    </source>
</evidence>
<dbReference type="AlphaFoldDB" id="A0A286U232"/>
<evidence type="ECO:0000259" key="7">
    <source>
        <dbReference type="PROSITE" id="PS50110"/>
    </source>
</evidence>
<keyword evidence="9" id="KW-1185">Reference proteome</keyword>
<dbReference type="FunFam" id="3.40.50.2300:FF:000001">
    <property type="entry name" value="DNA-binding response regulator PhoB"/>
    <property type="match status" value="1"/>
</dbReference>
<dbReference type="Pfam" id="PF00072">
    <property type="entry name" value="Response_reg"/>
    <property type="match status" value="1"/>
</dbReference>
<dbReference type="PANTHER" id="PTHR44591:SF3">
    <property type="entry name" value="RESPONSE REGULATORY DOMAIN-CONTAINING PROTEIN"/>
    <property type="match status" value="1"/>
</dbReference>
<dbReference type="PANTHER" id="PTHR44591">
    <property type="entry name" value="STRESS RESPONSE REGULATOR PROTEIN 1"/>
    <property type="match status" value="1"/>
</dbReference>
<dbReference type="OrthoDB" id="9800897at2"/>